<feature type="compositionally biased region" description="Polar residues" evidence="1">
    <location>
        <begin position="50"/>
        <end position="91"/>
    </location>
</feature>
<evidence type="ECO:0000259" key="2">
    <source>
        <dbReference type="Pfam" id="PF01248"/>
    </source>
</evidence>
<dbReference type="OrthoDB" id="263617at2759"/>
<feature type="region of interest" description="Disordered" evidence="1">
    <location>
        <begin position="1"/>
        <end position="96"/>
    </location>
</feature>
<keyword evidence="4" id="KW-1185">Reference proteome</keyword>
<dbReference type="Pfam" id="PF01248">
    <property type="entry name" value="Ribosomal_L7Ae"/>
    <property type="match status" value="1"/>
</dbReference>
<dbReference type="SUPFAM" id="SSF55315">
    <property type="entry name" value="L30e-like"/>
    <property type="match status" value="1"/>
</dbReference>
<comment type="caution">
    <text evidence="3">The sequence shown here is derived from an EMBL/GenBank/DDBJ whole genome shotgun (WGS) entry which is preliminary data.</text>
</comment>
<dbReference type="InterPro" id="IPR029064">
    <property type="entry name" value="Ribosomal_eL30-like_sf"/>
</dbReference>
<evidence type="ECO:0000313" key="3">
    <source>
        <dbReference type="EMBL" id="GMH67510.1"/>
    </source>
</evidence>
<dbReference type="EMBL" id="BRXY01000118">
    <property type="protein sequence ID" value="GMH67510.1"/>
    <property type="molecule type" value="Genomic_DNA"/>
</dbReference>
<sequence>MKQGVVNVNNAAAAAAAPSTMPPSVVVSKTVSKKSKTKANSTKSKPNAPAPSNMNVAATNVPPVSTNTLKTSTRPLKSSTPLNPHSATFHPNPNPIKLTSLKKKILKARHETYAARHSATLTALERIKVPGLTTHVKIYNWYTLGDFEEGDSDLEEEINGDIESLLEEDGKDKIYVEYGVKEGGVEVEFDNFYKARNFARKVNENGGIQIAGQILEGVLLGDNLRSWVIDNSESSSSSDGPKYVKLGSREEAVKDGRPLVVTDSGLECRILNFDVEWESDDEDEKEEVEDNVRSLVGGECDVFLDKEGGRGQVKVKFWYMGEGRRVIEKIKGKVVAGKALDVQVKGETEARRSKSGMYKAMVGEKVAGNIDSILEELERQPIMSGYVCGEGEGEGGGGTDDSKNTHLLIRSMLEVLNDIEYKQRGTGRGKRRMVKGFREVERGLRANKVKAVILANNVEDTEAVHEVVRGILSMCVEKNVPVYRGKSRRQLGKILKKSIKITVVGVENFEGVQQEWKKLKKIWNIVQY</sequence>
<feature type="domain" description="Ribosomal protein eL8/eL30/eS12/Gadd45" evidence="2">
    <location>
        <begin position="430"/>
        <end position="508"/>
    </location>
</feature>
<proteinExistence type="predicted"/>
<dbReference type="InterPro" id="IPR004038">
    <property type="entry name" value="Ribosomal_eL8/eL30/eS12/Gad45"/>
</dbReference>
<protein>
    <recommendedName>
        <fullName evidence="2">Ribosomal protein eL8/eL30/eS12/Gadd45 domain-containing protein</fullName>
    </recommendedName>
</protein>
<dbReference type="Proteomes" id="UP001165085">
    <property type="component" value="Unassembled WGS sequence"/>
</dbReference>
<reference evidence="4" key="1">
    <citation type="journal article" date="2023" name="Commun. Biol.">
        <title>Genome analysis of Parmales, the sister group of diatoms, reveals the evolutionary specialization of diatoms from phago-mixotrophs to photoautotrophs.</title>
        <authorList>
            <person name="Ban H."/>
            <person name="Sato S."/>
            <person name="Yoshikawa S."/>
            <person name="Yamada K."/>
            <person name="Nakamura Y."/>
            <person name="Ichinomiya M."/>
            <person name="Sato N."/>
            <person name="Blanc-Mathieu R."/>
            <person name="Endo H."/>
            <person name="Kuwata A."/>
            <person name="Ogata H."/>
        </authorList>
    </citation>
    <scope>NUCLEOTIDE SEQUENCE [LARGE SCALE GENOMIC DNA]</scope>
    <source>
        <strain evidence="4">NIES 3701</strain>
    </source>
</reference>
<feature type="compositionally biased region" description="Low complexity" evidence="1">
    <location>
        <begin position="1"/>
        <end position="30"/>
    </location>
</feature>
<evidence type="ECO:0000256" key="1">
    <source>
        <dbReference type="SAM" id="MobiDB-lite"/>
    </source>
</evidence>
<name>A0A9W7AGV0_9STRA</name>
<organism evidence="3 4">
    <name type="scientific">Triparma strigata</name>
    <dbReference type="NCBI Taxonomy" id="1606541"/>
    <lineage>
        <taxon>Eukaryota</taxon>
        <taxon>Sar</taxon>
        <taxon>Stramenopiles</taxon>
        <taxon>Ochrophyta</taxon>
        <taxon>Bolidophyceae</taxon>
        <taxon>Parmales</taxon>
        <taxon>Triparmaceae</taxon>
        <taxon>Triparma</taxon>
    </lineage>
</organism>
<accession>A0A9W7AGV0</accession>
<dbReference type="Gene3D" id="3.30.1330.30">
    <property type="match status" value="1"/>
</dbReference>
<gene>
    <name evidence="3" type="ORF">TrST_g12327</name>
</gene>
<dbReference type="AlphaFoldDB" id="A0A9W7AGV0"/>
<evidence type="ECO:0000313" key="4">
    <source>
        <dbReference type="Proteomes" id="UP001165085"/>
    </source>
</evidence>